<comment type="subcellular location">
    <subcellularLocation>
        <location evidence="1 8">Cell outer membrane</location>
        <topology evidence="1 8">Multi-pass membrane protein</topology>
    </subcellularLocation>
</comment>
<keyword evidence="10" id="KW-0732">Signal</keyword>
<evidence type="ECO:0000256" key="3">
    <source>
        <dbReference type="ARBA" id="ARBA00022452"/>
    </source>
</evidence>
<dbReference type="RefSeq" id="WP_194113347.1">
    <property type="nucleotide sequence ID" value="NZ_JADFFL010000009.1"/>
</dbReference>
<evidence type="ECO:0000256" key="1">
    <source>
        <dbReference type="ARBA" id="ARBA00004571"/>
    </source>
</evidence>
<evidence type="ECO:0000256" key="6">
    <source>
        <dbReference type="ARBA" id="ARBA00023136"/>
    </source>
</evidence>
<keyword evidence="5 9" id="KW-0798">TonB box</keyword>
<keyword evidence="7 8" id="KW-0998">Cell outer membrane</keyword>
<evidence type="ECO:0000313" key="14">
    <source>
        <dbReference type="Proteomes" id="UP000622475"/>
    </source>
</evidence>
<feature type="domain" description="TonB-dependent receptor-like beta-barrel" evidence="11">
    <location>
        <begin position="407"/>
        <end position="964"/>
    </location>
</feature>
<dbReference type="Gene3D" id="2.60.40.1120">
    <property type="entry name" value="Carboxypeptidase-like, regulatory domain"/>
    <property type="match status" value="1"/>
</dbReference>
<protein>
    <submittedName>
        <fullName evidence="13">SusC/RagA family TonB-linked outer membrane protein</fullName>
    </submittedName>
</protein>
<dbReference type="SUPFAM" id="SSF49464">
    <property type="entry name" value="Carboxypeptidase regulatory domain-like"/>
    <property type="match status" value="1"/>
</dbReference>
<keyword evidence="6 8" id="KW-0472">Membrane</keyword>
<dbReference type="Pfam" id="PF07715">
    <property type="entry name" value="Plug"/>
    <property type="match status" value="1"/>
</dbReference>
<evidence type="ECO:0000256" key="2">
    <source>
        <dbReference type="ARBA" id="ARBA00022448"/>
    </source>
</evidence>
<gene>
    <name evidence="13" type="ORF">IRJ16_19645</name>
</gene>
<dbReference type="Pfam" id="PF00593">
    <property type="entry name" value="TonB_dep_Rec_b-barrel"/>
    <property type="match status" value="1"/>
</dbReference>
<comment type="caution">
    <text evidence="13">The sequence shown here is derived from an EMBL/GenBank/DDBJ whole genome shotgun (WGS) entry which is preliminary data.</text>
</comment>
<sequence>MRNDYLKKYMLFFALLFTSAMVFAQTRSITGKVVDENNLSLPGATVAVSGTTLAASTDANGVFKITGVKPGTYTVTATFIGYNALTQQVTVGDANATSNFNLVPSAKNLTEVVVIGYGTARKKDVTGSITTVSSKDFQTGTITTPEQLIAGKVAGVSITPNGGAPGAGSTIRVRGGASMSASNDPLIVIDGVQLSNDGIAGAPNALALINPNDIESFTVLKDASATAIYGSRASNGVIIVTTKKGTAGTPQVTLNSNISVSKLIKQVAVLTGDQMRDYVKANGSAQYQGYLGTENTDWQKLIYQTAVANDNNASVSGTAGILPYRVSVGFLNQRGILKTDELNRTSAGVNLSPKFLDNHLKVDVNLKGTLSRARFANQGAIGAAVSFNPTVPVYSGNQNYMGYYEILDPSSATGLKVLAPRNPLSLLEQRFDNSEVKRSIGNAQLDYKFHFLPDLHLNVNLGYDISDSRGTINATPAAGFQYNRGGETTNLQSGTNNEYHNKVLNTTFEAYLNYAKDIKSINSRIDAVAGYAYYDYKTTAYLFPDRAANGTVITTQNNAFDIPRNRLLSYYGRLNYTYADKYTLTGTLRSDASSRFSPLDRTAFFPSAAASWRIKEESFLKDAKVLSDLKLRVSYGITGQQDAIDNYAYISYYNLSQNTASYQLGSNYYQLYRPSGYDPGRKWEQSATTNIGIDFGFLNGRISGSVDAYYKNTTDLIARVNLPAGASFSNEFVTNIGNMTNRGIEFAINGQAIRSKDLTWDIAANVTYNENKVTKLSGFDSPSSVGLATGGVSGGTGTNVQRFFLGQPRAAFYVYQQVYDANGKPLDNVFVDRNNDGIINDKDLYLYKQPDPKFIFGFSTNLNYKKWSLATVLRANVGNYMYNNVASATGTSTNILNPLGYINNGSTNVLESGLSGSGDRSRLSDYYVQNASFLKMDNASLGYNFGKVFRSSASVALNANVQNVFVITKYKGIDPEISNGIDNSFYPRPRTFTLGVNVKF</sequence>
<evidence type="ECO:0000256" key="5">
    <source>
        <dbReference type="ARBA" id="ARBA00023077"/>
    </source>
</evidence>
<evidence type="ECO:0000259" key="11">
    <source>
        <dbReference type="Pfam" id="PF00593"/>
    </source>
</evidence>
<dbReference type="InterPro" id="IPR023997">
    <property type="entry name" value="TonB-dep_OMP_SusC/RagA_CS"/>
</dbReference>
<evidence type="ECO:0000259" key="12">
    <source>
        <dbReference type="Pfam" id="PF07715"/>
    </source>
</evidence>
<dbReference type="GO" id="GO:0009279">
    <property type="term" value="C:cell outer membrane"/>
    <property type="evidence" value="ECO:0007669"/>
    <property type="project" value="UniProtKB-SubCell"/>
</dbReference>
<reference evidence="13" key="1">
    <citation type="submission" date="2020-10" db="EMBL/GenBank/DDBJ databases">
        <title>Mucilaginibacter mali sp. nov., isolated from rhizosphere soil of apple orchard.</title>
        <authorList>
            <person name="Lee J.-S."/>
            <person name="Kim H.S."/>
            <person name="Kim J.-S."/>
        </authorList>
    </citation>
    <scope>NUCLEOTIDE SEQUENCE</scope>
    <source>
        <strain evidence="13">KCTC 22746</strain>
    </source>
</reference>
<comment type="similarity">
    <text evidence="8 9">Belongs to the TonB-dependent receptor family.</text>
</comment>
<dbReference type="PROSITE" id="PS52016">
    <property type="entry name" value="TONB_DEPENDENT_REC_3"/>
    <property type="match status" value="1"/>
</dbReference>
<dbReference type="FunFam" id="2.170.130.10:FF:000008">
    <property type="entry name" value="SusC/RagA family TonB-linked outer membrane protein"/>
    <property type="match status" value="1"/>
</dbReference>
<dbReference type="EMBL" id="JADFFL010000009">
    <property type="protein sequence ID" value="MBE9664105.1"/>
    <property type="molecule type" value="Genomic_DNA"/>
</dbReference>
<keyword evidence="3 8" id="KW-1134">Transmembrane beta strand</keyword>
<organism evidence="13 14">
    <name type="scientific">Mucilaginibacter myungsuensis</name>
    <dbReference type="NCBI Taxonomy" id="649104"/>
    <lineage>
        <taxon>Bacteria</taxon>
        <taxon>Pseudomonadati</taxon>
        <taxon>Bacteroidota</taxon>
        <taxon>Sphingobacteriia</taxon>
        <taxon>Sphingobacteriales</taxon>
        <taxon>Sphingobacteriaceae</taxon>
        <taxon>Mucilaginibacter</taxon>
    </lineage>
</organism>
<evidence type="ECO:0000256" key="9">
    <source>
        <dbReference type="RuleBase" id="RU003357"/>
    </source>
</evidence>
<evidence type="ECO:0000313" key="13">
    <source>
        <dbReference type="EMBL" id="MBE9664105.1"/>
    </source>
</evidence>
<keyword evidence="14" id="KW-1185">Reference proteome</keyword>
<dbReference type="SUPFAM" id="SSF56935">
    <property type="entry name" value="Porins"/>
    <property type="match status" value="1"/>
</dbReference>
<dbReference type="InterPro" id="IPR023996">
    <property type="entry name" value="TonB-dep_OMP_SusC/RagA"/>
</dbReference>
<dbReference type="InterPro" id="IPR036942">
    <property type="entry name" value="Beta-barrel_TonB_sf"/>
</dbReference>
<keyword evidence="2 8" id="KW-0813">Transport</keyword>
<dbReference type="InterPro" id="IPR039426">
    <property type="entry name" value="TonB-dep_rcpt-like"/>
</dbReference>
<evidence type="ECO:0000256" key="10">
    <source>
        <dbReference type="SAM" id="SignalP"/>
    </source>
</evidence>
<dbReference type="NCBIfam" id="TIGR04057">
    <property type="entry name" value="SusC_RagA_signa"/>
    <property type="match status" value="1"/>
</dbReference>
<feature type="domain" description="TonB-dependent receptor plug" evidence="12">
    <location>
        <begin position="122"/>
        <end position="237"/>
    </location>
</feature>
<evidence type="ECO:0000256" key="8">
    <source>
        <dbReference type="PROSITE-ProRule" id="PRU01360"/>
    </source>
</evidence>
<dbReference type="InterPro" id="IPR012910">
    <property type="entry name" value="Plug_dom"/>
</dbReference>
<accession>A0A929L0Q6</accession>
<feature type="signal peptide" evidence="10">
    <location>
        <begin position="1"/>
        <end position="24"/>
    </location>
</feature>
<dbReference type="Pfam" id="PF13715">
    <property type="entry name" value="CarbopepD_reg_2"/>
    <property type="match status" value="1"/>
</dbReference>
<name>A0A929L0Q6_9SPHI</name>
<proteinExistence type="inferred from homology"/>
<dbReference type="NCBIfam" id="TIGR04056">
    <property type="entry name" value="OMP_RagA_SusC"/>
    <property type="match status" value="1"/>
</dbReference>
<evidence type="ECO:0000256" key="7">
    <source>
        <dbReference type="ARBA" id="ARBA00023237"/>
    </source>
</evidence>
<dbReference type="Proteomes" id="UP000622475">
    <property type="component" value="Unassembled WGS sequence"/>
</dbReference>
<dbReference type="InterPro" id="IPR000531">
    <property type="entry name" value="Beta-barrel_TonB"/>
</dbReference>
<dbReference type="InterPro" id="IPR008969">
    <property type="entry name" value="CarboxyPept-like_regulatory"/>
</dbReference>
<dbReference type="Gene3D" id="2.170.130.10">
    <property type="entry name" value="TonB-dependent receptor, plug domain"/>
    <property type="match status" value="1"/>
</dbReference>
<keyword evidence="4 8" id="KW-0812">Transmembrane</keyword>
<dbReference type="InterPro" id="IPR037066">
    <property type="entry name" value="Plug_dom_sf"/>
</dbReference>
<evidence type="ECO:0000256" key="4">
    <source>
        <dbReference type="ARBA" id="ARBA00022692"/>
    </source>
</evidence>
<dbReference type="Gene3D" id="2.40.170.20">
    <property type="entry name" value="TonB-dependent receptor, beta-barrel domain"/>
    <property type="match status" value="1"/>
</dbReference>
<dbReference type="AlphaFoldDB" id="A0A929L0Q6"/>
<feature type="chain" id="PRO_5037862940" evidence="10">
    <location>
        <begin position="25"/>
        <end position="1000"/>
    </location>
</feature>